<keyword evidence="1" id="KW-0472">Membrane</keyword>
<protein>
    <recommendedName>
        <fullName evidence="4">Prepilin-type N-terminal cleavage/methylation domain-containing protein</fullName>
    </recommendedName>
</protein>
<proteinExistence type="predicted"/>
<sequence length="142" mass="15766">MNIHAARRLSGGLTFIELLIVLFIVGMGWFTLMPNLDLAGDRGDDSLSSVNALIYEAKTEAVETDSRQYVFIDFENGLLKWKNEEIALPSEVSSGHFNEYPIDGDGVEFTIYPEGFSDEVRLVFSDGLTVVLDPLAVRFVEG</sequence>
<evidence type="ECO:0000313" key="3">
    <source>
        <dbReference type="Proteomes" id="UP000002601"/>
    </source>
</evidence>
<feature type="transmembrane region" description="Helical" evidence="1">
    <location>
        <begin position="12"/>
        <end position="32"/>
    </location>
</feature>
<dbReference type="EMBL" id="CP001649">
    <property type="protein sequence ID" value="ACS81641.1"/>
    <property type="molecule type" value="Genomic_DNA"/>
</dbReference>
<dbReference type="KEGG" id="dsa:Desal_3595"/>
<dbReference type="eggNOG" id="ENOG50317ZK">
    <property type="taxonomic scope" value="Bacteria"/>
</dbReference>
<dbReference type="HOGENOM" id="CLU_1812668_0_0_7"/>
<dbReference type="AlphaFoldDB" id="C6BTG0"/>
<evidence type="ECO:0000256" key="1">
    <source>
        <dbReference type="SAM" id="Phobius"/>
    </source>
</evidence>
<name>C6BTG0_MARSD</name>
<gene>
    <name evidence="2" type="ordered locus">Desal_3595</name>
</gene>
<reference evidence="2 3" key="1">
    <citation type="submission" date="2009-06" db="EMBL/GenBank/DDBJ databases">
        <title>Complete sequence of Desulfovibrio salexigens DSM 2638.</title>
        <authorList>
            <consortium name="US DOE Joint Genome Institute"/>
            <person name="Lucas S."/>
            <person name="Copeland A."/>
            <person name="Lapidus A."/>
            <person name="Glavina del Rio T."/>
            <person name="Tice H."/>
            <person name="Bruce D."/>
            <person name="Goodwin L."/>
            <person name="Pitluck S."/>
            <person name="Munk A.C."/>
            <person name="Brettin T."/>
            <person name="Detter J.C."/>
            <person name="Han C."/>
            <person name="Tapia R."/>
            <person name="Larimer F."/>
            <person name="Land M."/>
            <person name="Hauser L."/>
            <person name="Kyrpides N."/>
            <person name="Anderson I."/>
            <person name="Wall J.D."/>
            <person name="Arkin A.P."/>
            <person name="Dehal P."/>
            <person name="Chivian D."/>
            <person name="Giles B."/>
            <person name="Hazen T.C."/>
        </authorList>
    </citation>
    <scope>NUCLEOTIDE SEQUENCE [LARGE SCALE GENOMIC DNA]</scope>
    <source>
        <strain evidence="3">ATCC 14822 / DSM 2638 / NCIMB 8403 / VKM B-1763</strain>
    </source>
</reference>
<evidence type="ECO:0000313" key="2">
    <source>
        <dbReference type="EMBL" id="ACS81641.1"/>
    </source>
</evidence>
<dbReference type="OrthoDB" id="5456221at2"/>
<dbReference type="STRING" id="526222.Desal_3595"/>
<evidence type="ECO:0008006" key="4">
    <source>
        <dbReference type="Google" id="ProtNLM"/>
    </source>
</evidence>
<keyword evidence="1" id="KW-0812">Transmembrane</keyword>
<dbReference type="Proteomes" id="UP000002601">
    <property type="component" value="Chromosome"/>
</dbReference>
<keyword evidence="3" id="KW-1185">Reference proteome</keyword>
<keyword evidence="1" id="KW-1133">Transmembrane helix</keyword>
<dbReference type="RefSeq" id="WP_015853457.1">
    <property type="nucleotide sequence ID" value="NC_012881.1"/>
</dbReference>
<accession>C6BTG0</accession>
<organism evidence="2 3">
    <name type="scientific">Maridesulfovibrio salexigens (strain ATCC 14822 / DSM 2638 / NCIMB 8403 / VKM B-1763)</name>
    <name type="common">Desulfovibrio salexigens</name>
    <dbReference type="NCBI Taxonomy" id="526222"/>
    <lineage>
        <taxon>Bacteria</taxon>
        <taxon>Pseudomonadati</taxon>
        <taxon>Thermodesulfobacteriota</taxon>
        <taxon>Desulfovibrionia</taxon>
        <taxon>Desulfovibrionales</taxon>
        <taxon>Desulfovibrionaceae</taxon>
        <taxon>Maridesulfovibrio</taxon>
    </lineage>
</organism>